<feature type="domain" description="BON" evidence="2">
    <location>
        <begin position="48"/>
        <end position="116"/>
    </location>
</feature>
<keyword evidence="1" id="KW-0732">Signal</keyword>
<dbReference type="STRING" id="1430440.MGMSRv2__3285"/>
<dbReference type="eggNOG" id="COG2823">
    <property type="taxonomic scope" value="Bacteria"/>
</dbReference>
<evidence type="ECO:0000313" key="3">
    <source>
        <dbReference type="EMBL" id="CDL00500.1"/>
    </source>
</evidence>
<dbReference type="PANTHER" id="PTHR34606:SF15">
    <property type="entry name" value="BON DOMAIN-CONTAINING PROTEIN"/>
    <property type="match status" value="1"/>
</dbReference>
<dbReference type="Gene3D" id="3.30.1340.30">
    <property type="match status" value="1"/>
</dbReference>
<evidence type="ECO:0000256" key="1">
    <source>
        <dbReference type="SAM" id="SignalP"/>
    </source>
</evidence>
<keyword evidence="4" id="KW-1185">Reference proteome</keyword>
<evidence type="ECO:0000313" key="4">
    <source>
        <dbReference type="Proteomes" id="UP000018922"/>
    </source>
</evidence>
<reference evidence="3 4" key="1">
    <citation type="journal article" date="2014" name="Genome Announc.">
        <title>Complete genome sequence of Magnetospirillum gryphiswaldense MSR-1.</title>
        <authorList>
            <person name="Wang X."/>
            <person name="Wang Q."/>
            <person name="Zhang W."/>
            <person name="Wang Y."/>
            <person name="Li L."/>
            <person name="Wen T."/>
            <person name="Zhang T."/>
            <person name="Zhang Y."/>
            <person name="Xu J."/>
            <person name="Hu J."/>
            <person name="Li S."/>
            <person name="Liu L."/>
            <person name="Liu J."/>
            <person name="Jiang W."/>
            <person name="Tian J."/>
            <person name="Li Y."/>
            <person name="Schuler D."/>
            <person name="Wang L."/>
            <person name="Li J."/>
        </authorList>
    </citation>
    <scope>NUCLEOTIDE SEQUENCE [LARGE SCALE GENOMIC DNA]</scope>
    <source>
        <strain evidence="4">DSM 6361 / JCM 21280 / NBRC 15271 / MSR-1</strain>
    </source>
</reference>
<feature type="signal peptide" evidence="1">
    <location>
        <begin position="1"/>
        <end position="20"/>
    </location>
</feature>
<organism evidence="3 4">
    <name type="scientific">Magnetospirillum gryphiswaldense (strain DSM 6361 / JCM 21280 / NBRC 15271 / MSR-1)</name>
    <dbReference type="NCBI Taxonomy" id="431944"/>
    <lineage>
        <taxon>Bacteria</taxon>
        <taxon>Pseudomonadati</taxon>
        <taxon>Pseudomonadota</taxon>
        <taxon>Alphaproteobacteria</taxon>
        <taxon>Rhodospirillales</taxon>
        <taxon>Rhodospirillaceae</taxon>
        <taxon>Magnetospirillum</taxon>
    </lineage>
</organism>
<feature type="chain" id="PRO_5004745254" evidence="1">
    <location>
        <begin position="21"/>
        <end position="200"/>
    </location>
</feature>
<proteinExistence type="predicted"/>
<protein>
    <submittedName>
        <fullName evidence="3">Conserved protein of Transport-associated and nodulation domain</fullName>
    </submittedName>
</protein>
<dbReference type="AlphaFoldDB" id="V6F4Q1"/>
<dbReference type="PROSITE" id="PS50914">
    <property type="entry name" value="BON"/>
    <property type="match status" value="2"/>
</dbReference>
<name>V6F4Q1_MAGGM</name>
<dbReference type="Pfam" id="PF04972">
    <property type="entry name" value="BON"/>
    <property type="match status" value="2"/>
</dbReference>
<dbReference type="PANTHER" id="PTHR34606">
    <property type="entry name" value="BON DOMAIN-CONTAINING PROTEIN"/>
    <property type="match status" value="1"/>
</dbReference>
<evidence type="ECO:0000259" key="2">
    <source>
        <dbReference type="PROSITE" id="PS50914"/>
    </source>
</evidence>
<dbReference type="SMART" id="SM00749">
    <property type="entry name" value="BON"/>
    <property type="match status" value="1"/>
</dbReference>
<accession>V6F4Q1</accession>
<dbReference type="EMBL" id="HG794546">
    <property type="protein sequence ID" value="CDL00500.1"/>
    <property type="molecule type" value="Genomic_DNA"/>
</dbReference>
<dbReference type="HOGENOM" id="CLU_083606_5_2_5"/>
<dbReference type="Proteomes" id="UP000018922">
    <property type="component" value="Chromosome I"/>
</dbReference>
<dbReference type="PROSITE" id="PS51257">
    <property type="entry name" value="PROKAR_LIPOPROTEIN"/>
    <property type="match status" value="1"/>
</dbReference>
<dbReference type="InterPro" id="IPR007055">
    <property type="entry name" value="BON_dom"/>
</dbReference>
<feature type="domain" description="BON" evidence="2">
    <location>
        <begin position="125"/>
        <end position="193"/>
    </location>
</feature>
<gene>
    <name evidence="3" type="ordered locus">MGMSRv2__3285</name>
</gene>
<dbReference type="KEGG" id="mgy:MGMSRv2__3285"/>
<dbReference type="InterPro" id="IPR051686">
    <property type="entry name" value="Lipoprotein_DolP"/>
</dbReference>
<sequence>MTIHRSLALIAMLATAPSLSGCVGMVIGAGATAGVAASEERGLEGAAQDARIRVEINEAWFRHNVDMYSKVTLAISEGRVLLTGTVPTEQVREDAVRLTWQVAGVREVYNELLVSESSGVIDGARDLRIQQEIKSRMLFDKQISNINYTVDVTDGTVYLLGIAQSDTELNRVIGHAREVSAVKNVITYVRLKNDPRRHGG</sequence>
<dbReference type="InterPro" id="IPR014004">
    <property type="entry name" value="Transpt-assoc_nodulatn_dom_bac"/>
</dbReference>